<sequence>MNKLSSENLFCATCSYEYTFAELQNQSAWERRWSACENQTATKSTFAAKACHTLVRIDYTHEKVIFYHNSSYLALKKLDIDKHRVITETIMSTNQTRVQLKIFYECSFEDNCHLPIDGFLQIQNAVTFMDFIENQSMIFTRISMRIH</sequence>
<name>A0A814HEQ4_ADIRI</name>
<dbReference type="EMBL" id="CAJNOR010000795">
    <property type="protein sequence ID" value="CAF1009177.1"/>
    <property type="molecule type" value="Genomic_DNA"/>
</dbReference>
<comment type="caution">
    <text evidence="1">The sequence shown here is derived from an EMBL/GenBank/DDBJ whole genome shotgun (WGS) entry which is preliminary data.</text>
</comment>
<organism evidence="1 2">
    <name type="scientific">Adineta ricciae</name>
    <name type="common">Rotifer</name>
    <dbReference type="NCBI Taxonomy" id="249248"/>
    <lineage>
        <taxon>Eukaryota</taxon>
        <taxon>Metazoa</taxon>
        <taxon>Spiralia</taxon>
        <taxon>Gnathifera</taxon>
        <taxon>Rotifera</taxon>
        <taxon>Eurotatoria</taxon>
        <taxon>Bdelloidea</taxon>
        <taxon>Adinetida</taxon>
        <taxon>Adinetidae</taxon>
        <taxon>Adineta</taxon>
    </lineage>
</organism>
<dbReference type="AlphaFoldDB" id="A0A814HEQ4"/>
<keyword evidence="2" id="KW-1185">Reference proteome</keyword>
<reference evidence="1" key="1">
    <citation type="submission" date="2021-02" db="EMBL/GenBank/DDBJ databases">
        <authorList>
            <person name="Nowell W R."/>
        </authorList>
    </citation>
    <scope>NUCLEOTIDE SEQUENCE</scope>
</reference>
<gene>
    <name evidence="1" type="ORF">XAT740_LOCUS13626</name>
</gene>
<protein>
    <submittedName>
        <fullName evidence="1">Uncharacterized protein</fullName>
    </submittedName>
</protein>
<proteinExistence type="predicted"/>
<evidence type="ECO:0000313" key="2">
    <source>
        <dbReference type="Proteomes" id="UP000663828"/>
    </source>
</evidence>
<evidence type="ECO:0000313" key="1">
    <source>
        <dbReference type="EMBL" id="CAF1009177.1"/>
    </source>
</evidence>
<dbReference type="Proteomes" id="UP000663828">
    <property type="component" value="Unassembled WGS sequence"/>
</dbReference>
<accession>A0A814HEQ4</accession>